<dbReference type="OrthoDB" id="9798935at2"/>
<dbReference type="InterPro" id="IPR036908">
    <property type="entry name" value="RlpA-like_sf"/>
</dbReference>
<dbReference type="InterPro" id="IPR051933">
    <property type="entry name" value="Resuscitation_pf_RpfB"/>
</dbReference>
<evidence type="ECO:0000313" key="5">
    <source>
        <dbReference type="Proteomes" id="UP000188613"/>
    </source>
</evidence>
<evidence type="ECO:0000313" key="4">
    <source>
        <dbReference type="EMBL" id="OMP66698.1"/>
    </source>
</evidence>
<dbReference type="PANTHER" id="PTHR39160">
    <property type="entry name" value="CELL WALL-BINDING PROTEIN YOCH"/>
    <property type="match status" value="1"/>
</dbReference>
<dbReference type="Proteomes" id="UP000188613">
    <property type="component" value="Unassembled WGS sequence"/>
</dbReference>
<evidence type="ECO:0000256" key="1">
    <source>
        <dbReference type="ARBA" id="ARBA00022729"/>
    </source>
</evidence>
<keyword evidence="1 2" id="KW-0732">Signal</keyword>
<dbReference type="SUPFAM" id="SSF54106">
    <property type="entry name" value="LysM domain"/>
    <property type="match status" value="1"/>
</dbReference>
<dbReference type="InterPro" id="IPR018392">
    <property type="entry name" value="LysM"/>
</dbReference>
<dbReference type="Pfam" id="PF01476">
    <property type="entry name" value="LysM"/>
    <property type="match status" value="1"/>
</dbReference>
<dbReference type="CDD" id="cd00118">
    <property type="entry name" value="LysM"/>
    <property type="match status" value="1"/>
</dbReference>
<dbReference type="EMBL" id="MSFI01000019">
    <property type="protein sequence ID" value="OMP66698.1"/>
    <property type="molecule type" value="Genomic_DNA"/>
</dbReference>
<dbReference type="SUPFAM" id="SSF50685">
    <property type="entry name" value="Barwin-like endoglucanases"/>
    <property type="match status" value="1"/>
</dbReference>
<sequence length="185" mass="19724">MKKMAMSILAALMIFSATAAQAAAATHTVQKGETLYKISRQYKTSVDQVKKWNNLSSNTIKIGQKLKIGGTAAASIKPASAKEDRETNVSKEITVKATAYTAYCKGCSGITATGINLKRNPDAKVIAVDPKVIPLGTKVYVEGYGEAIAGDKGGAIKGNKIDVHMPTKQKAKNWGVRTVKVQILK</sequence>
<evidence type="ECO:0000259" key="3">
    <source>
        <dbReference type="PROSITE" id="PS51782"/>
    </source>
</evidence>
<dbReference type="CDD" id="cd22786">
    <property type="entry name" value="DPBB_YuiC-like"/>
    <property type="match status" value="1"/>
</dbReference>
<dbReference type="RefSeq" id="WP_076766453.1">
    <property type="nucleotide sequence ID" value="NZ_MSFI01000019.1"/>
</dbReference>
<dbReference type="AlphaFoldDB" id="A0A1V2A6T1"/>
<dbReference type="InterPro" id="IPR010611">
    <property type="entry name" value="3D_dom"/>
</dbReference>
<keyword evidence="5" id="KW-1185">Reference proteome</keyword>
<feature type="chain" id="PRO_5012662932" description="LysM domain-containing protein" evidence="2">
    <location>
        <begin position="23"/>
        <end position="185"/>
    </location>
</feature>
<dbReference type="GO" id="GO:0019867">
    <property type="term" value="C:outer membrane"/>
    <property type="evidence" value="ECO:0007669"/>
    <property type="project" value="InterPro"/>
</dbReference>
<dbReference type="Gene3D" id="3.10.350.10">
    <property type="entry name" value="LysM domain"/>
    <property type="match status" value="1"/>
</dbReference>
<dbReference type="Pfam" id="PF06725">
    <property type="entry name" value="3D"/>
    <property type="match status" value="1"/>
</dbReference>
<accession>A0A1V2A6T1</accession>
<reference evidence="4 5" key="1">
    <citation type="submission" date="2016-12" db="EMBL/GenBank/DDBJ databases">
        <title>Domibacillus sp. SAB 38T whole genome sequencing.</title>
        <authorList>
            <person name="Verma A."/>
            <person name="Ojha A.K."/>
            <person name="Krishnamurthi S."/>
        </authorList>
    </citation>
    <scope>NUCLEOTIDE SEQUENCE [LARGE SCALE GENOMIC DNA]</scope>
    <source>
        <strain evidence="4 5">SAB 38</strain>
    </source>
</reference>
<feature type="signal peptide" evidence="2">
    <location>
        <begin position="1"/>
        <end position="22"/>
    </location>
</feature>
<dbReference type="PANTHER" id="PTHR39160:SF6">
    <property type="entry name" value="CELL WALL-BINDING PROTEIN YOCH"/>
    <property type="match status" value="1"/>
</dbReference>
<dbReference type="GO" id="GO:0009254">
    <property type="term" value="P:peptidoglycan turnover"/>
    <property type="evidence" value="ECO:0007669"/>
    <property type="project" value="InterPro"/>
</dbReference>
<proteinExistence type="predicted"/>
<dbReference type="GO" id="GO:0004553">
    <property type="term" value="F:hydrolase activity, hydrolyzing O-glycosyl compounds"/>
    <property type="evidence" value="ECO:0007669"/>
    <property type="project" value="InterPro"/>
</dbReference>
<gene>
    <name evidence="4" type="ORF">BTO28_11730</name>
</gene>
<dbReference type="STRING" id="1714355.BTO28_11730"/>
<evidence type="ECO:0000256" key="2">
    <source>
        <dbReference type="SAM" id="SignalP"/>
    </source>
</evidence>
<protein>
    <recommendedName>
        <fullName evidence="3">LysM domain-containing protein</fullName>
    </recommendedName>
</protein>
<feature type="domain" description="LysM" evidence="3">
    <location>
        <begin position="25"/>
        <end position="68"/>
    </location>
</feature>
<dbReference type="InterPro" id="IPR036779">
    <property type="entry name" value="LysM_dom_sf"/>
</dbReference>
<comment type="caution">
    <text evidence="4">The sequence shown here is derived from an EMBL/GenBank/DDBJ whole genome shotgun (WGS) entry which is preliminary data.</text>
</comment>
<organism evidence="4 5">
    <name type="scientific">Domibacillus epiphyticus</name>
    <dbReference type="NCBI Taxonomy" id="1714355"/>
    <lineage>
        <taxon>Bacteria</taxon>
        <taxon>Bacillati</taxon>
        <taxon>Bacillota</taxon>
        <taxon>Bacilli</taxon>
        <taxon>Bacillales</taxon>
        <taxon>Bacillaceae</taxon>
        <taxon>Domibacillus</taxon>
    </lineage>
</organism>
<name>A0A1V2A6T1_9BACI</name>
<dbReference type="PROSITE" id="PS51782">
    <property type="entry name" value="LYSM"/>
    <property type="match status" value="1"/>
</dbReference>
<dbReference type="SMART" id="SM00257">
    <property type="entry name" value="LysM"/>
    <property type="match status" value="1"/>
</dbReference>